<dbReference type="PANTHER" id="PTHR33602:SF1">
    <property type="entry name" value="REGULATORY PROTEIN RECX FAMILY PROTEIN"/>
    <property type="match status" value="1"/>
</dbReference>
<feature type="domain" description="RecX second three-helical" evidence="5">
    <location>
        <begin position="63"/>
        <end position="104"/>
    </location>
</feature>
<accession>A0A6J6BN86</accession>
<evidence type="ECO:0000256" key="1">
    <source>
        <dbReference type="ARBA" id="ARBA00004496"/>
    </source>
</evidence>
<dbReference type="Pfam" id="PF21981">
    <property type="entry name" value="RecX_HTH3"/>
    <property type="match status" value="1"/>
</dbReference>
<evidence type="ECO:0000256" key="3">
    <source>
        <dbReference type="ARBA" id="ARBA00018111"/>
    </source>
</evidence>
<dbReference type="EMBL" id="CAEZSB010000126">
    <property type="protein sequence ID" value="CAB4540436.1"/>
    <property type="molecule type" value="Genomic_DNA"/>
</dbReference>
<evidence type="ECO:0000313" key="8">
    <source>
        <dbReference type="EMBL" id="CAB4540436.1"/>
    </source>
</evidence>
<evidence type="ECO:0000259" key="5">
    <source>
        <dbReference type="Pfam" id="PF02631"/>
    </source>
</evidence>
<reference evidence="8" key="1">
    <citation type="submission" date="2020-05" db="EMBL/GenBank/DDBJ databases">
        <authorList>
            <person name="Chiriac C."/>
            <person name="Salcher M."/>
            <person name="Ghai R."/>
            <person name="Kavagutti S V."/>
        </authorList>
    </citation>
    <scope>NUCLEOTIDE SEQUENCE</scope>
</reference>
<dbReference type="PANTHER" id="PTHR33602">
    <property type="entry name" value="REGULATORY PROTEIN RECX FAMILY PROTEIN"/>
    <property type="match status" value="1"/>
</dbReference>
<dbReference type="InterPro" id="IPR053926">
    <property type="entry name" value="RecX_HTH_1st"/>
</dbReference>
<dbReference type="InterPro" id="IPR053924">
    <property type="entry name" value="RecX_HTH_2nd"/>
</dbReference>
<comment type="subcellular location">
    <subcellularLocation>
        <location evidence="1">Cytoplasm</location>
    </subcellularLocation>
</comment>
<dbReference type="GO" id="GO:0005737">
    <property type="term" value="C:cytoplasm"/>
    <property type="evidence" value="ECO:0007669"/>
    <property type="project" value="UniProtKB-SubCell"/>
</dbReference>
<evidence type="ECO:0000256" key="2">
    <source>
        <dbReference type="ARBA" id="ARBA00009695"/>
    </source>
</evidence>
<evidence type="ECO:0000256" key="4">
    <source>
        <dbReference type="ARBA" id="ARBA00022490"/>
    </source>
</evidence>
<dbReference type="InterPro" id="IPR003783">
    <property type="entry name" value="Regulatory_RecX"/>
</dbReference>
<evidence type="ECO:0000259" key="6">
    <source>
        <dbReference type="Pfam" id="PF21981"/>
    </source>
</evidence>
<dbReference type="HAMAP" id="MF_01114">
    <property type="entry name" value="RecX"/>
    <property type="match status" value="1"/>
</dbReference>
<comment type="similarity">
    <text evidence="2">Belongs to the RecX family.</text>
</comment>
<protein>
    <recommendedName>
        <fullName evidence="3">Regulatory protein RecX</fullName>
    </recommendedName>
</protein>
<feature type="domain" description="RecX third three-helical" evidence="6">
    <location>
        <begin position="110"/>
        <end position="157"/>
    </location>
</feature>
<evidence type="ECO:0000259" key="7">
    <source>
        <dbReference type="Pfam" id="PF21982"/>
    </source>
</evidence>
<dbReference type="Gene3D" id="1.10.10.10">
    <property type="entry name" value="Winged helix-like DNA-binding domain superfamily/Winged helix DNA-binding domain"/>
    <property type="match status" value="3"/>
</dbReference>
<dbReference type="AlphaFoldDB" id="A0A6J6BN86"/>
<dbReference type="InterPro" id="IPR053925">
    <property type="entry name" value="RecX_HTH_3rd"/>
</dbReference>
<name>A0A6J6BN86_9ZZZZ</name>
<feature type="domain" description="RecX first three-helical" evidence="7">
    <location>
        <begin position="20"/>
        <end position="56"/>
    </location>
</feature>
<dbReference type="Pfam" id="PF02631">
    <property type="entry name" value="RecX_HTH2"/>
    <property type="match status" value="1"/>
</dbReference>
<dbReference type="Pfam" id="PF21982">
    <property type="entry name" value="RecX_HTH1"/>
    <property type="match status" value="1"/>
</dbReference>
<proteinExistence type="inferred from homology"/>
<dbReference type="GO" id="GO:0006282">
    <property type="term" value="P:regulation of DNA repair"/>
    <property type="evidence" value="ECO:0007669"/>
    <property type="project" value="InterPro"/>
</dbReference>
<dbReference type="InterPro" id="IPR036388">
    <property type="entry name" value="WH-like_DNA-bd_sf"/>
</dbReference>
<gene>
    <name evidence="8" type="ORF">UFOPK1395_01020</name>
</gene>
<keyword evidence="4" id="KW-0963">Cytoplasm</keyword>
<organism evidence="8">
    <name type="scientific">freshwater metagenome</name>
    <dbReference type="NCBI Taxonomy" id="449393"/>
    <lineage>
        <taxon>unclassified sequences</taxon>
        <taxon>metagenomes</taxon>
        <taxon>ecological metagenomes</taxon>
    </lineage>
</organism>
<sequence>MLEFKKVDHEADPYSIANTIALNALVARAKSKGELLAHLKKRGVEDDVAQATIFRLQENGLINDSEFAKAWTQSRHTSKKLSKRIIAGELRTRGVDQFSIDQALDEIDDESEYRTAFSLGMKKYNTMSRLEPEVQIRRIQSLLQRKGFSFPTIARVIRELDVQSDELQ</sequence>